<dbReference type="GO" id="GO:0005634">
    <property type="term" value="C:nucleus"/>
    <property type="evidence" value="ECO:0007669"/>
    <property type="project" value="TreeGrafter"/>
</dbReference>
<dbReference type="Pfam" id="PF00565">
    <property type="entry name" value="SNase"/>
    <property type="match status" value="1"/>
</dbReference>
<keyword evidence="3" id="KW-1185">Reference proteome</keyword>
<reference evidence="2 3" key="1">
    <citation type="journal article" date="2022" name="Nat. Genet.">
        <title>Improved pea reference genome and pan-genome highlight genomic features and evolutionary characteristics.</title>
        <authorList>
            <person name="Yang T."/>
            <person name="Liu R."/>
            <person name="Luo Y."/>
            <person name="Hu S."/>
            <person name="Wang D."/>
            <person name="Wang C."/>
            <person name="Pandey M.K."/>
            <person name="Ge S."/>
            <person name="Xu Q."/>
            <person name="Li N."/>
            <person name="Li G."/>
            <person name="Huang Y."/>
            <person name="Saxena R.K."/>
            <person name="Ji Y."/>
            <person name="Li M."/>
            <person name="Yan X."/>
            <person name="He Y."/>
            <person name="Liu Y."/>
            <person name="Wang X."/>
            <person name="Xiang C."/>
            <person name="Varshney R.K."/>
            <person name="Ding H."/>
            <person name="Gao S."/>
            <person name="Zong X."/>
        </authorList>
    </citation>
    <scope>NUCLEOTIDE SEQUENCE [LARGE SCALE GENOMIC DNA]</scope>
    <source>
        <strain evidence="2 3">cv. Zhongwan 6</strain>
    </source>
</reference>
<comment type="caution">
    <text evidence="2">The sequence shown here is derived from an EMBL/GenBank/DDBJ whole genome shotgun (WGS) entry which is preliminary data.</text>
</comment>
<dbReference type="Gramene" id="Psat3g062200.1">
    <property type="protein sequence ID" value="Psat3g062200.1.cds"/>
    <property type="gene ID" value="Psat3g062200"/>
</dbReference>
<dbReference type="PANTHER" id="PTHR12302">
    <property type="entry name" value="EBNA2 BINDING PROTEIN P100"/>
    <property type="match status" value="1"/>
</dbReference>
<dbReference type="PROSITE" id="PS50830">
    <property type="entry name" value="TNASE_3"/>
    <property type="match status" value="1"/>
</dbReference>
<proteinExistence type="predicted"/>
<feature type="domain" description="TNase-like" evidence="1">
    <location>
        <begin position="1"/>
        <end position="114"/>
    </location>
</feature>
<dbReference type="SUPFAM" id="SSF50199">
    <property type="entry name" value="Staphylococcal nuclease"/>
    <property type="match status" value="1"/>
</dbReference>
<evidence type="ECO:0000313" key="3">
    <source>
        <dbReference type="Proteomes" id="UP001058974"/>
    </source>
</evidence>
<evidence type="ECO:0000259" key="1">
    <source>
        <dbReference type="PROSITE" id="PS50830"/>
    </source>
</evidence>
<dbReference type="GO" id="GO:0006402">
    <property type="term" value="P:mRNA catabolic process"/>
    <property type="evidence" value="ECO:0007669"/>
    <property type="project" value="TreeGrafter"/>
</dbReference>
<evidence type="ECO:0000313" key="2">
    <source>
        <dbReference type="EMBL" id="KAI5426570.1"/>
    </source>
</evidence>
<dbReference type="AlphaFoldDB" id="A0A9D4XX60"/>
<protein>
    <recommendedName>
        <fullName evidence="1">TNase-like domain-containing protein</fullName>
    </recommendedName>
</protein>
<dbReference type="SMART" id="SM00318">
    <property type="entry name" value="SNc"/>
    <property type="match status" value="1"/>
</dbReference>
<dbReference type="GO" id="GO:0005829">
    <property type="term" value="C:cytosol"/>
    <property type="evidence" value="ECO:0007669"/>
    <property type="project" value="TreeGrafter"/>
</dbReference>
<organism evidence="2 3">
    <name type="scientific">Pisum sativum</name>
    <name type="common">Garden pea</name>
    <name type="synonym">Lathyrus oleraceus</name>
    <dbReference type="NCBI Taxonomy" id="3888"/>
    <lineage>
        <taxon>Eukaryota</taxon>
        <taxon>Viridiplantae</taxon>
        <taxon>Streptophyta</taxon>
        <taxon>Embryophyta</taxon>
        <taxon>Tracheophyta</taxon>
        <taxon>Spermatophyta</taxon>
        <taxon>Magnoliopsida</taxon>
        <taxon>eudicotyledons</taxon>
        <taxon>Gunneridae</taxon>
        <taxon>Pentapetalae</taxon>
        <taxon>rosids</taxon>
        <taxon>fabids</taxon>
        <taxon>Fabales</taxon>
        <taxon>Fabaceae</taxon>
        <taxon>Papilionoideae</taxon>
        <taxon>50 kb inversion clade</taxon>
        <taxon>NPAAA clade</taxon>
        <taxon>Hologalegina</taxon>
        <taxon>IRL clade</taxon>
        <taxon>Fabeae</taxon>
        <taxon>Lathyrus</taxon>
    </lineage>
</organism>
<dbReference type="GO" id="GO:0003723">
    <property type="term" value="F:RNA binding"/>
    <property type="evidence" value="ECO:0007669"/>
    <property type="project" value="TreeGrafter"/>
</dbReference>
<dbReference type="EMBL" id="JAMSHJ010000003">
    <property type="protein sequence ID" value="KAI5426570.1"/>
    <property type="molecule type" value="Genomic_DNA"/>
</dbReference>
<dbReference type="Gramene" id="Psat03G0212800-T1">
    <property type="protein sequence ID" value="KAI5426570.1"/>
    <property type="gene ID" value="KIW84_032128"/>
</dbReference>
<name>A0A9D4XX60_PEA</name>
<dbReference type="Gene3D" id="2.40.50.90">
    <property type="match status" value="1"/>
</dbReference>
<dbReference type="PANTHER" id="PTHR12302:SF2">
    <property type="entry name" value="STAPHYLOCOCCAL NUCLEASE DOMAIN-CONTAINING PROTEIN 1"/>
    <property type="match status" value="1"/>
</dbReference>
<dbReference type="InterPro" id="IPR016071">
    <property type="entry name" value="Staphylococal_nuclease_OB-fold"/>
</dbReference>
<sequence length="131" mass="14590">MEGIVEQVHDGSTILVYLLSEFQFVQVFVAEILSPQMGKRVSPGSIVEPEVKVVVDPSALEVKFFTEMKVLNRYGRIILEGVDKSSNLIGSVYYPGGESAKDLALELVENGYAKYDWSANMLEEQKNKVKS</sequence>
<dbReference type="GO" id="GO:0004518">
    <property type="term" value="F:nuclease activity"/>
    <property type="evidence" value="ECO:0007669"/>
    <property type="project" value="TreeGrafter"/>
</dbReference>
<gene>
    <name evidence="2" type="ORF">KIW84_032128</name>
</gene>
<accession>A0A9D4XX60</accession>
<dbReference type="InterPro" id="IPR035437">
    <property type="entry name" value="SNase_OB-fold_sf"/>
</dbReference>
<dbReference type="Proteomes" id="UP001058974">
    <property type="component" value="Chromosome 3"/>
</dbReference>